<gene>
    <name evidence="2" type="ORF">PFISCL1PPCAC_20476</name>
</gene>
<reference evidence="2" key="1">
    <citation type="submission" date="2023-10" db="EMBL/GenBank/DDBJ databases">
        <title>Genome assembly of Pristionchus species.</title>
        <authorList>
            <person name="Yoshida K."/>
            <person name="Sommer R.J."/>
        </authorList>
    </citation>
    <scope>NUCLEOTIDE SEQUENCE</scope>
    <source>
        <strain evidence="2">RS5133</strain>
    </source>
</reference>
<name>A0AAV5WB09_9BILA</name>
<proteinExistence type="predicted"/>
<evidence type="ECO:0000313" key="2">
    <source>
        <dbReference type="EMBL" id="GMT29179.1"/>
    </source>
</evidence>
<keyword evidence="3" id="KW-1185">Reference proteome</keyword>
<sequence>RNYNFILNKQTLHQSIIVGYRTLPSSLFLLGSGGVQLDLLVGSSHALVAESRELLPRRLQIEFSELLSELARLVHDTLQLGIVSNLIVSREGEVLSEWVSLESVVSQNATEIGMVVEPHTVHVANLSLEPVGSLEHGSNRVDRSDLDSVGADANAGIESDGVEGVHHLKSVLTSGYVDTTDEGEVGELGGVVTLKEGENGDDSSGMDEQLELISSSELDLLDELGQALSGVSAEVGEFVAPLLVDLPDRGLLVLGGLSRSSGGEGSRRGATGERYQPPEHTCKK</sequence>
<protein>
    <submittedName>
        <fullName evidence="2">Uncharacterized protein</fullName>
    </submittedName>
</protein>
<dbReference type="EMBL" id="BTSY01000005">
    <property type="protein sequence ID" value="GMT29179.1"/>
    <property type="molecule type" value="Genomic_DNA"/>
</dbReference>
<feature type="non-terminal residue" evidence="2">
    <location>
        <position position="284"/>
    </location>
</feature>
<evidence type="ECO:0000256" key="1">
    <source>
        <dbReference type="SAM" id="MobiDB-lite"/>
    </source>
</evidence>
<feature type="region of interest" description="Disordered" evidence="1">
    <location>
        <begin position="256"/>
        <end position="284"/>
    </location>
</feature>
<organism evidence="2 3">
    <name type="scientific">Pristionchus fissidentatus</name>
    <dbReference type="NCBI Taxonomy" id="1538716"/>
    <lineage>
        <taxon>Eukaryota</taxon>
        <taxon>Metazoa</taxon>
        <taxon>Ecdysozoa</taxon>
        <taxon>Nematoda</taxon>
        <taxon>Chromadorea</taxon>
        <taxon>Rhabditida</taxon>
        <taxon>Rhabditina</taxon>
        <taxon>Diplogasteromorpha</taxon>
        <taxon>Diplogasteroidea</taxon>
        <taxon>Neodiplogasteridae</taxon>
        <taxon>Pristionchus</taxon>
    </lineage>
</organism>
<dbReference type="Proteomes" id="UP001432322">
    <property type="component" value="Unassembled WGS sequence"/>
</dbReference>
<comment type="caution">
    <text evidence="2">The sequence shown here is derived from an EMBL/GenBank/DDBJ whole genome shotgun (WGS) entry which is preliminary data.</text>
</comment>
<evidence type="ECO:0000313" key="3">
    <source>
        <dbReference type="Proteomes" id="UP001432322"/>
    </source>
</evidence>
<dbReference type="AlphaFoldDB" id="A0AAV5WB09"/>
<feature type="non-terminal residue" evidence="2">
    <location>
        <position position="1"/>
    </location>
</feature>
<feature type="compositionally biased region" description="Basic and acidic residues" evidence="1">
    <location>
        <begin position="265"/>
        <end position="284"/>
    </location>
</feature>
<accession>A0AAV5WB09</accession>